<sequence>MKKTLLTVALIMTSGLSHASIGDRDYFYNQPHQNGAVNQLESTRGQLEGSKKSSPEMYERFLKQLEQKDSRFINYWNKKSEWNGNVVYQNNSLFDMERFETISPKLQSYNRGIVDYTSSSIISSGIDFENSVTKMMHGKAAVGPDNKEIVLCRMVNAVNAPYFEMSKTDFDVVYGLTGSRTPQGILCLRSLFASSYWKQRKADFIDYAGDIVQPWR</sequence>
<evidence type="ECO:0000313" key="2">
    <source>
        <dbReference type="EMBL" id="PTH79181.1"/>
    </source>
</evidence>
<dbReference type="Proteomes" id="UP000241986">
    <property type="component" value="Unassembled WGS sequence"/>
</dbReference>
<keyword evidence="1" id="KW-0732">Signal</keyword>
<dbReference type="RefSeq" id="WP_107684825.1">
    <property type="nucleotide sequence ID" value="NZ_PZKL01000045.1"/>
</dbReference>
<reference evidence="2 3" key="1">
    <citation type="submission" date="2018-03" db="EMBL/GenBank/DDBJ databases">
        <title>Aeromonas veronii whole genome sequencing and analysis.</title>
        <authorList>
            <person name="Xie H."/>
            <person name="Liu T."/>
            <person name="Wang K."/>
        </authorList>
    </citation>
    <scope>NUCLEOTIDE SEQUENCE [LARGE SCALE GENOMIC DNA]</scope>
    <source>
        <strain evidence="2 3">XH.VA.1</strain>
    </source>
</reference>
<proteinExistence type="predicted"/>
<dbReference type="EMBL" id="PZKL01000045">
    <property type="protein sequence ID" value="PTH79181.1"/>
    <property type="molecule type" value="Genomic_DNA"/>
</dbReference>
<comment type="caution">
    <text evidence="2">The sequence shown here is derived from an EMBL/GenBank/DDBJ whole genome shotgun (WGS) entry which is preliminary data.</text>
</comment>
<accession>A0A2T4MX81</accession>
<dbReference type="AlphaFoldDB" id="A0A2T4MX81"/>
<feature type="chain" id="PRO_5015481958" evidence="1">
    <location>
        <begin position="20"/>
        <end position="216"/>
    </location>
</feature>
<organism evidence="2 3">
    <name type="scientific">Aeromonas veronii</name>
    <dbReference type="NCBI Taxonomy" id="654"/>
    <lineage>
        <taxon>Bacteria</taxon>
        <taxon>Pseudomonadati</taxon>
        <taxon>Pseudomonadota</taxon>
        <taxon>Gammaproteobacteria</taxon>
        <taxon>Aeromonadales</taxon>
        <taxon>Aeromonadaceae</taxon>
        <taxon>Aeromonas</taxon>
    </lineage>
</organism>
<name>A0A2T4MX81_AERVE</name>
<evidence type="ECO:0000313" key="3">
    <source>
        <dbReference type="Proteomes" id="UP000241986"/>
    </source>
</evidence>
<feature type="signal peptide" evidence="1">
    <location>
        <begin position="1"/>
        <end position="19"/>
    </location>
</feature>
<gene>
    <name evidence="2" type="ORF">DAA48_22380</name>
</gene>
<protein>
    <submittedName>
        <fullName evidence="2">Uncharacterized protein</fullName>
    </submittedName>
</protein>
<evidence type="ECO:0000256" key="1">
    <source>
        <dbReference type="SAM" id="SignalP"/>
    </source>
</evidence>